<protein>
    <recommendedName>
        <fullName evidence="3">Minor tail protein</fullName>
    </recommendedName>
</protein>
<comment type="caution">
    <text evidence="1">The sequence shown here is derived from an EMBL/GenBank/DDBJ whole genome shotgun (WGS) entry which is preliminary data.</text>
</comment>
<sequence>MSFLIKRNPPWAWSGWYDQFSRPPESPLKQPWQKWGTNLTHEINADNQLHIGHYVFVDVPGGVSYEFEPFTKNYGFEARVWFPANDGLVANSLLVLLMANWAKNYSGSYSQATLVAMAHQPAIDGDTIKVYESASLGVSNTVIGSGAVPTAFYGAWFTVRIWVDNDALVRVWMNDFLVVQAMLNGSFRTAPGKRGLNIAAERKDAWLDWIKWFDRPTDFVLPGMSELFFDNFNRTNGAVGNGWTQIGTDAAIVSNSWSTTGATNGGRGLLRDSGITNGAQQIEGVIGGNIAPNDTTANGLILRSNASGTEGLIARFARTAVRISRFSSSLSGGSITYSHGPIDTTSLNLQDGDVCRFSCNGNTAWVDVNGVRSAMAQVSVTELPTTNSWMGAFVQRANDANSASWNSLRLMQAAL</sequence>
<dbReference type="EMBL" id="JADLQN010000010">
    <property type="protein sequence ID" value="MBF6358218.1"/>
    <property type="molecule type" value="Genomic_DNA"/>
</dbReference>
<keyword evidence="2" id="KW-1185">Reference proteome</keyword>
<name>A0ABS0DJY5_9NOCA</name>
<reference evidence="1 2" key="1">
    <citation type="submission" date="2020-10" db="EMBL/GenBank/DDBJ databases">
        <title>Identification of Nocardia species via Next-generation sequencing and recognition of intraspecies genetic diversity.</title>
        <authorList>
            <person name="Li P."/>
            <person name="Li P."/>
            <person name="Lu B."/>
        </authorList>
    </citation>
    <scope>NUCLEOTIDE SEQUENCE [LARGE SCALE GENOMIC DNA]</scope>
    <source>
        <strain evidence="1 2">BJ06-0143</strain>
    </source>
</reference>
<accession>A0ABS0DJY5</accession>
<evidence type="ECO:0000313" key="2">
    <source>
        <dbReference type="Proteomes" id="UP000707731"/>
    </source>
</evidence>
<evidence type="ECO:0000313" key="1">
    <source>
        <dbReference type="EMBL" id="MBF6358218.1"/>
    </source>
</evidence>
<organism evidence="1 2">
    <name type="scientific">Nocardia higoensis</name>
    <dbReference type="NCBI Taxonomy" id="228599"/>
    <lineage>
        <taxon>Bacteria</taxon>
        <taxon>Bacillati</taxon>
        <taxon>Actinomycetota</taxon>
        <taxon>Actinomycetes</taxon>
        <taxon>Mycobacteriales</taxon>
        <taxon>Nocardiaceae</taxon>
        <taxon>Nocardia</taxon>
    </lineage>
</organism>
<proteinExistence type="predicted"/>
<gene>
    <name evidence="1" type="ORF">IU449_27350</name>
</gene>
<dbReference type="RefSeq" id="WP_195005053.1">
    <property type="nucleotide sequence ID" value="NZ_JADLQN010000010.1"/>
</dbReference>
<dbReference type="Proteomes" id="UP000707731">
    <property type="component" value="Unassembled WGS sequence"/>
</dbReference>
<evidence type="ECO:0008006" key="3">
    <source>
        <dbReference type="Google" id="ProtNLM"/>
    </source>
</evidence>